<dbReference type="EMBL" id="GBRH01217192">
    <property type="protein sequence ID" value="JAD80703.1"/>
    <property type="molecule type" value="Transcribed_RNA"/>
</dbReference>
<dbReference type="PANTHER" id="PTHR34958">
    <property type="entry name" value="CONDITIONAL LOSS-OF-GROWTH 1"/>
    <property type="match status" value="1"/>
</dbReference>
<evidence type="ECO:0000313" key="1">
    <source>
        <dbReference type="EMBL" id="JAD80703.1"/>
    </source>
</evidence>
<proteinExistence type="predicted"/>
<dbReference type="AlphaFoldDB" id="A0A0A9D1Z2"/>
<organism evidence="1">
    <name type="scientific">Arundo donax</name>
    <name type="common">Giant reed</name>
    <name type="synonym">Donax arundinaceus</name>
    <dbReference type="NCBI Taxonomy" id="35708"/>
    <lineage>
        <taxon>Eukaryota</taxon>
        <taxon>Viridiplantae</taxon>
        <taxon>Streptophyta</taxon>
        <taxon>Embryophyta</taxon>
        <taxon>Tracheophyta</taxon>
        <taxon>Spermatophyta</taxon>
        <taxon>Magnoliopsida</taxon>
        <taxon>Liliopsida</taxon>
        <taxon>Poales</taxon>
        <taxon>Poaceae</taxon>
        <taxon>PACMAD clade</taxon>
        <taxon>Arundinoideae</taxon>
        <taxon>Arundineae</taxon>
        <taxon>Arundo</taxon>
    </lineage>
</organism>
<dbReference type="PANTHER" id="PTHR34958:SF1">
    <property type="entry name" value="ARMADILLO-LIKE HELICAL DOMAIN-CONTAINING PROTEIN"/>
    <property type="match status" value="1"/>
</dbReference>
<accession>A0A0A9D1Z2</accession>
<reference evidence="1" key="2">
    <citation type="journal article" date="2015" name="Data Brief">
        <title>Shoot transcriptome of the giant reed, Arundo donax.</title>
        <authorList>
            <person name="Barrero R.A."/>
            <person name="Guerrero F.D."/>
            <person name="Moolhuijzen P."/>
            <person name="Goolsby J.A."/>
            <person name="Tidwell J."/>
            <person name="Bellgard S.E."/>
            <person name="Bellgard M.I."/>
        </authorList>
    </citation>
    <scope>NUCLEOTIDE SEQUENCE</scope>
    <source>
        <tissue evidence="1">Shoot tissue taken approximately 20 cm above the soil surface</tissue>
    </source>
</reference>
<protein>
    <submittedName>
        <fullName evidence="1">Uncharacterized protein</fullName>
    </submittedName>
</protein>
<reference evidence="1" key="1">
    <citation type="submission" date="2014-09" db="EMBL/GenBank/DDBJ databases">
        <authorList>
            <person name="Magalhaes I.L.F."/>
            <person name="Oliveira U."/>
            <person name="Santos F.R."/>
            <person name="Vidigal T.H.D.A."/>
            <person name="Brescovit A.D."/>
            <person name="Santos A.J."/>
        </authorList>
    </citation>
    <scope>NUCLEOTIDE SEQUENCE</scope>
    <source>
        <tissue evidence="1">Shoot tissue taken approximately 20 cm above the soil surface</tissue>
    </source>
</reference>
<name>A0A0A9D1Z2_ARUDO</name>
<sequence>MLQEEIEVAGSQDLSCSEVSLPVCMLCGLLKSKHNFIRWGFLYVLDKFLMRCKLILDGSDMQDHTVADHSKNRLDKAFAVIDIMDSALLLVVQNNETDHINILKVIFLISCSLSAHI</sequence>